<dbReference type="InterPro" id="IPR012327">
    <property type="entry name" value="MeTrfase_D12"/>
</dbReference>
<dbReference type="GO" id="GO:0032259">
    <property type="term" value="P:methylation"/>
    <property type="evidence" value="ECO:0007669"/>
    <property type="project" value="UniProtKB-KW"/>
</dbReference>
<dbReference type="KEGG" id="ppse:BN5_1031"/>
<keyword evidence="2 4" id="KW-0808">Transferase</keyword>
<evidence type="ECO:0000313" key="5">
    <source>
        <dbReference type="Proteomes" id="UP000032841"/>
    </source>
</evidence>
<accession>W6QUH1</accession>
<dbReference type="GO" id="GO:0009007">
    <property type="term" value="F:site-specific DNA-methyltransferase (adenine-specific) activity"/>
    <property type="evidence" value="ECO:0007669"/>
    <property type="project" value="UniProtKB-EC"/>
</dbReference>
<dbReference type="EC" id="2.1.1.72" evidence="4"/>
<sequence>MDNNTLSLFENTICKTPETQGVKYAGSKLKLIPHILSLLDGLNVETIFDGFSGTTRVSQAFAKCGFLVTSSDISEWSKTFGLCYLGNKKKPSEYQELIDHLNAVKGYDGWFTEHYGGLDYDGSAVQPDGLKKPWQIHNTRKLDGIRDEIDSLNLPEVEKAVALTSLILAMDEVDNTLGHFTSYLKCWSARSYKEMRLKLPKLFVNERDNRVLKGDIFSVIDDIEADFTYLDPPYGSNNEKMPPSRVRYASYYHVWATICRNDKPSLFGAAARRTDTSDRVSGSAFEEFRKDESGRFIAVKSIDELIGRVKSKYVALSYSSGGKATAEELDEILRKHGNIIKTIELDYKRNVMAEMKWTNEWLRDAEEPNREFLFLLEK</sequence>
<dbReference type="OrthoDB" id="9816043at2"/>
<dbReference type="AlphaFoldDB" id="W6QUH1"/>
<dbReference type="eggNOG" id="COG3392">
    <property type="taxonomic scope" value="Bacteria"/>
</dbReference>
<dbReference type="RefSeq" id="WP_156157162.1">
    <property type="nucleotide sequence ID" value="NZ_HG916826.1"/>
</dbReference>
<reference evidence="4 5" key="1">
    <citation type="submission" date="2013-11" db="EMBL/GenBank/DDBJ databases">
        <title>Complete genome sequence of the cyanide-degrading bacterium Pseudomonas pseudoalcaligenes CECT 5344.</title>
        <authorList>
            <person name="Wibberg D."/>
            <person name="Puehler A."/>
            <person name="Schlueter A."/>
        </authorList>
    </citation>
    <scope>NUCLEOTIDE SEQUENCE [LARGE SCALE GENOMIC DNA]</scope>
    <source>
        <strain evidence="5">CECT 5344</strain>
    </source>
</reference>
<dbReference type="GO" id="GO:0009307">
    <property type="term" value="P:DNA restriction-modification system"/>
    <property type="evidence" value="ECO:0007669"/>
    <property type="project" value="InterPro"/>
</dbReference>
<organism evidence="4 5">
    <name type="scientific">Ectopseudomonas oleovorans (strain CECT 5344)</name>
    <name type="common">Pseudomonas pseudoalcaligenes</name>
    <dbReference type="NCBI Taxonomy" id="1182590"/>
    <lineage>
        <taxon>Bacteria</taxon>
        <taxon>Pseudomonadati</taxon>
        <taxon>Pseudomonadota</taxon>
        <taxon>Gammaproteobacteria</taxon>
        <taxon>Pseudomonadales</taxon>
        <taxon>Pseudomonadaceae</taxon>
        <taxon>Ectopseudomonas</taxon>
    </lineage>
</organism>
<dbReference type="REBASE" id="78781">
    <property type="entry name" value="M.Pps5344I"/>
</dbReference>
<dbReference type="EMBL" id="HG916826">
    <property type="protein sequence ID" value="CDM39633.1"/>
    <property type="molecule type" value="Genomic_DNA"/>
</dbReference>
<protein>
    <submittedName>
        <fullName evidence="4">Adenine-specific DNA-methyltransferase</fullName>
        <ecNumber evidence="4">2.1.1.72</ecNumber>
    </submittedName>
</protein>
<dbReference type="InterPro" id="IPR029063">
    <property type="entry name" value="SAM-dependent_MTases_sf"/>
</dbReference>
<evidence type="ECO:0000256" key="3">
    <source>
        <dbReference type="ARBA" id="ARBA00022691"/>
    </source>
</evidence>
<evidence type="ECO:0000313" key="4">
    <source>
        <dbReference type="EMBL" id="CDM39633.1"/>
    </source>
</evidence>
<keyword evidence="1 4" id="KW-0489">Methyltransferase</keyword>
<proteinExistence type="predicted"/>
<gene>
    <name evidence="4" type="ORF">BN5_1031</name>
</gene>
<dbReference type="PRINTS" id="PR00505">
    <property type="entry name" value="D12N6MTFRASE"/>
</dbReference>
<evidence type="ECO:0000256" key="2">
    <source>
        <dbReference type="ARBA" id="ARBA00022679"/>
    </source>
</evidence>
<name>W6QUH1_ECTO5</name>
<dbReference type="SUPFAM" id="SSF53335">
    <property type="entry name" value="S-adenosyl-L-methionine-dependent methyltransferases"/>
    <property type="match status" value="1"/>
</dbReference>
<dbReference type="Pfam" id="PF02086">
    <property type="entry name" value="MethyltransfD12"/>
    <property type="match status" value="1"/>
</dbReference>
<keyword evidence="3" id="KW-0949">S-adenosyl-L-methionine</keyword>
<evidence type="ECO:0000256" key="1">
    <source>
        <dbReference type="ARBA" id="ARBA00022603"/>
    </source>
</evidence>
<dbReference type="Proteomes" id="UP000032841">
    <property type="component" value="Chromosome"/>
</dbReference>
<dbReference type="HOGENOM" id="CLU_034356_0_0_6"/>